<keyword evidence="3" id="KW-0411">Iron-sulfur</keyword>
<dbReference type="GO" id="GO:0046872">
    <property type="term" value="F:metal ion binding"/>
    <property type="evidence" value="ECO:0007669"/>
    <property type="project" value="UniProtKB-KW"/>
</dbReference>
<organism evidence="5 6">
    <name type="scientific">Sulfuricurvum kujiense</name>
    <dbReference type="NCBI Taxonomy" id="148813"/>
    <lineage>
        <taxon>Bacteria</taxon>
        <taxon>Pseudomonadati</taxon>
        <taxon>Campylobacterota</taxon>
        <taxon>Epsilonproteobacteria</taxon>
        <taxon>Campylobacterales</taxon>
        <taxon>Sulfurimonadaceae</taxon>
        <taxon>Sulfuricurvum</taxon>
    </lineage>
</organism>
<protein>
    <submittedName>
        <fullName evidence="5">4Fe-4S ferredoxin</fullName>
    </submittedName>
</protein>
<dbReference type="RefSeq" id="WP_294893445.1">
    <property type="nucleotide sequence ID" value="NZ_DLUI01000041.1"/>
</dbReference>
<evidence type="ECO:0000313" key="6">
    <source>
        <dbReference type="Proteomes" id="UP000228859"/>
    </source>
</evidence>
<evidence type="ECO:0000313" key="5">
    <source>
        <dbReference type="EMBL" id="DAB39123.1"/>
    </source>
</evidence>
<dbReference type="InterPro" id="IPR017896">
    <property type="entry name" value="4Fe4S_Fe-S-bd"/>
</dbReference>
<evidence type="ECO:0000259" key="4">
    <source>
        <dbReference type="PROSITE" id="PS51379"/>
    </source>
</evidence>
<dbReference type="Proteomes" id="UP000228859">
    <property type="component" value="Unassembled WGS sequence"/>
</dbReference>
<feature type="domain" description="4Fe-4S ferredoxin-type" evidence="4">
    <location>
        <begin position="1"/>
        <end position="29"/>
    </location>
</feature>
<proteinExistence type="predicted"/>
<dbReference type="SUPFAM" id="SSF54862">
    <property type="entry name" value="4Fe-4S ferredoxins"/>
    <property type="match status" value="1"/>
</dbReference>
<evidence type="ECO:0000256" key="1">
    <source>
        <dbReference type="ARBA" id="ARBA00022723"/>
    </source>
</evidence>
<name>A0A2D3WQY2_9BACT</name>
<gene>
    <name evidence="5" type="ORF">CFH83_02380</name>
</gene>
<dbReference type="GO" id="GO:0051536">
    <property type="term" value="F:iron-sulfur cluster binding"/>
    <property type="evidence" value="ECO:0007669"/>
    <property type="project" value="UniProtKB-KW"/>
</dbReference>
<dbReference type="Pfam" id="PF12838">
    <property type="entry name" value="Fer4_7"/>
    <property type="match status" value="1"/>
</dbReference>
<keyword evidence="1" id="KW-0479">Metal-binding</keyword>
<dbReference type="AlphaFoldDB" id="A0A2D3WQY2"/>
<dbReference type="EMBL" id="DLUI01000041">
    <property type="protein sequence ID" value="DAB39123.1"/>
    <property type="molecule type" value="Genomic_DNA"/>
</dbReference>
<dbReference type="Gene3D" id="3.30.70.20">
    <property type="match status" value="1"/>
</dbReference>
<evidence type="ECO:0000256" key="2">
    <source>
        <dbReference type="ARBA" id="ARBA00023004"/>
    </source>
</evidence>
<keyword evidence="2" id="KW-0408">Iron</keyword>
<reference evidence="5 6" key="1">
    <citation type="journal article" date="2017" name="Front. Microbiol.">
        <title>Comparative Genomic Analysis of the Class Epsilonproteobacteria and Proposed Reclassification to Epsilonbacteraeota (phyl. nov.).</title>
        <authorList>
            <person name="Waite D.W."/>
            <person name="Vanwonterghem I."/>
            <person name="Rinke C."/>
            <person name="Parks D.H."/>
            <person name="Zhang Y."/>
            <person name="Takai K."/>
            <person name="Sievert S.M."/>
            <person name="Simon J."/>
            <person name="Campbell B.J."/>
            <person name="Hanson T.E."/>
            <person name="Woyke T."/>
            <person name="Klotz M.G."/>
            <person name="Hugenholtz P."/>
        </authorList>
    </citation>
    <scope>NUCLEOTIDE SEQUENCE [LARGE SCALE GENOMIC DNA]</scope>
    <source>
        <strain evidence="5">UBA12443</strain>
    </source>
</reference>
<dbReference type="PROSITE" id="PS51379">
    <property type="entry name" value="4FE4S_FER_2"/>
    <property type="match status" value="2"/>
</dbReference>
<sequence length="132" mass="14812">MAVIINDTCITCDACLQQCPVNAIVDDTSNPTGKKQYYVQPDKCVECVGIYDDPQCAAICPSIGCITWDMPFTAEFDEHFRNEEIYKLGVNKEGKLRSPIYKAKSFREDIPLSERGIGKLVQEEPEELEEVG</sequence>
<dbReference type="InterPro" id="IPR017900">
    <property type="entry name" value="4Fe4S_Fe_S_CS"/>
</dbReference>
<dbReference type="PROSITE" id="PS00198">
    <property type="entry name" value="4FE4S_FER_1"/>
    <property type="match status" value="1"/>
</dbReference>
<accession>A0A2D3WQY2</accession>
<comment type="caution">
    <text evidence="5">The sequence shown here is derived from an EMBL/GenBank/DDBJ whole genome shotgun (WGS) entry which is preliminary data.</text>
</comment>
<feature type="domain" description="4Fe-4S ferredoxin-type" evidence="4">
    <location>
        <begin position="35"/>
        <end position="71"/>
    </location>
</feature>
<evidence type="ECO:0000256" key="3">
    <source>
        <dbReference type="ARBA" id="ARBA00023014"/>
    </source>
</evidence>